<dbReference type="InterPro" id="IPR010122">
    <property type="entry name" value="HMG_CoA_synthase_euk"/>
</dbReference>
<comment type="catalytic activity">
    <reaction evidence="5">
        <text>acetoacetyl-CoA + acetyl-CoA + H2O = (3S)-3-hydroxy-3-methylglutaryl-CoA + CoA + H(+)</text>
        <dbReference type="Rhea" id="RHEA:10188"/>
        <dbReference type="ChEBI" id="CHEBI:15377"/>
        <dbReference type="ChEBI" id="CHEBI:15378"/>
        <dbReference type="ChEBI" id="CHEBI:43074"/>
        <dbReference type="ChEBI" id="CHEBI:57286"/>
        <dbReference type="ChEBI" id="CHEBI:57287"/>
        <dbReference type="ChEBI" id="CHEBI:57288"/>
        <dbReference type="EC" id="2.3.3.10"/>
    </reaction>
</comment>
<evidence type="ECO:0000313" key="9">
    <source>
        <dbReference type="EMBL" id="KAI1855114.1"/>
    </source>
</evidence>
<evidence type="ECO:0000256" key="1">
    <source>
        <dbReference type="ARBA" id="ARBA00007061"/>
    </source>
</evidence>
<comment type="function">
    <text evidence="5">Catalyzes the condensation of acetyl-CoA with acetoacetyl-CoA to form HMG-CoA.</text>
</comment>
<feature type="binding site" evidence="4">
    <location>
        <position position="282"/>
    </location>
    <ligand>
        <name>CoA</name>
        <dbReference type="ChEBI" id="CHEBI:57287"/>
    </ligand>
</feature>
<comment type="similarity">
    <text evidence="1 5">Belongs to the thiolase-like superfamily. HMG-CoA synthase family.</text>
</comment>
<feature type="domain" description="Hydroxymethylglutaryl-coenzyme A synthase N-terminal" evidence="7">
    <location>
        <begin position="3"/>
        <end position="175"/>
    </location>
</feature>
<feature type="active site" description="Proton donor/acceptor" evidence="3">
    <location>
        <position position="85"/>
    </location>
</feature>
<evidence type="ECO:0000259" key="7">
    <source>
        <dbReference type="Pfam" id="PF01154"/>
    </source>
</evidence>
<evidence type="ECO:0000256" key="6">
    <source>
        <dbReference type="SAM" id="MobiDB-lite"/>
    </source>
</evidence>
<dbReference type="Pfam" id="PF01154">
    <property type="entry name" value="HMG_CoA_synt_N"/>
    <property type="match status" value="1"/>
</dbReference>
<feature type="active site" description="Proton donor/acceptor" evidence="3">
    <location>
        <position position="273"/>
    </location>
</feature>
<reference evidence="9" key="1">
    <citation type="submission" date="2021-03" db="EMBL/GenBank/DDBJ databases">
        <title>Revisited historic fungal species revealed as producer of novel bioactive compounds through whole genome sequencing and comparative genomics.</title>
        <authorList>
            <person name="Vignolle G.A."/>
            <person name="Hochenegger N."/>
            <person name="Mach R.L."/>
            <person name="Mach-Aigner A.R."/>
            <person name="Javad Rahimi M."/>
            <person name="Salim K.A."/>
            <person name="Chan C.M."/>
            <person name="Lim L.B.L."/>
            <person name="Cai F."/>
            <person name="Druzhinina I.S."/>
            <person name="U'Ren J.M."/>
            <person name="Derntl C."/>
        </authorList>
    </citation>
    <scope>NUCLEOTIDE SEQUENCE</scope>
    <source>
        <strain evidence="9">TUCIM 5799</strain>
    </source>
</reference>
<evidence type="ECO:0000313" key="10">
    <source>
        <dbReference type="Proteomes" id="UP000829685"/>
    </source>
</evidence>
<dbReference type="PANTHER" id="PTHR43323">
    <property type="entry name" value="3-HYDROXY-3-METHYLGLUTARYL COENZYME A SYNTHASE"/>
    <property type="match status" value="1"/>
</dbReference>
<feature type="binding site" evidence="4">
    <location>
        <position position="278"/>
    </location>
    <ligand>
        <name>CoA</name>
        <dbReference type="ChEBI" id="CHEBI:57287"/>
    </ligand>
</feature>
<dbReference type="InterPro" id="IPR016039">
    <property type="entry name" value="Thiolase-like"/>
</dbReference>
<dbReference type="PANTHER" id="PTHR43323:SF2">
    <property type="entry name" value="HYDROXYMETHYLGLUTARYL-COA SYNTHASE"/>
    <property type="match status" value="1"/>
</dbReference>
<dbReference type="GO" id="GO:0010142">
    <property type="term" value="P:farnesyl diphosphate biosynthetic process, mevalonate pathway"/>
    <property type="evidence" value="ECO:0007669"/>
    <property type="project" value="InterPro"/>
</dbReference>
<dbReference type="InterPro" id="IPR013528">
    <property type="entry name" value="HMG_CoA_synth_N"/>
</dbReference>
<dbReference type="GO" id="GO:0006084">
    <property type="term" value="P:acetyl-CoA metabolic process"/>
    <property type="evidence" value="ECO:0007669"/>
    <property type="project" value="InterPro"/>
</dbReference>
<dbReference type="GO" id="GO:0004421">
    <property type="term" value="F:hydroxymethylglutaryl-CoA synthase activity"/>
    <property type="evidence" value="ECO:0007669"/>
    <property type="project" value="UniProtKB-EC"/>
</dbReference>
<dbReference type="EC" id="2.3.3.10" evidence="5"/>
<dbReference type="CDD" id="cd00827">
    <property type="entry name" value="init_cond_enzymes"/>
    <property type="match status" value="1"/>
</dbReference>
<accession>A0A9P9WAJ0</accession>
<evidence type="ECO:0000256" key="2">
    <source>
        <dbReference type="ARBA" id="ARBA00022679"/>
    </source>
</evidence>
<gene>
    <name evidence="9" type="ORF">JX265_012302</name>
</gene>
<evidence type="ECO:0000256" key="4">
    <source>
        <dbReference type="PIRSR" id="PIRSR610122-2"/>
    </source>
</evidence>
<dbReference type="AlphaFoldDB" id="A0A9P9WAJ0"/>
<protein>
    <recommendedName>
        <fullName evidence="5">Hydroxymethylglutaryl-CoA synthase</fullName>
        <shortName evidence="5">HMG-CoA synthase</shortName>
        <ecNumber evidence="5">2.3.3.10</ecNumber>
    </recommendedName>
    <alternativeName>
        <fullName evidence="5">3-hydroxy-3-methylglutaryl coenzyme A synthase</fullName>
    </alternativeName>
</protein>
<keyword evidence="2 5" id="KW-0808">Transferase</keyword>
<feature type="active site" description="Acyl-thioester intermediate" evidence="3">
    <location>
        <position position="118"/>
    </location>
</feature>
<feature type="region of interest" description="Disordered" evidence="6">
    <location>
        <begin position="236"/>
        <end position="258"/>
    </location>
</feature>
<dbReference type="NCBIfam" id="TIGR01833">
    <property type="entry name" value="HMG-CoA-S_euk"/>
    <property type="match status" value="1"/>
</dbReference>
<sequence length="465" mass="51578">MARPKNVGIKGIEVYFPNQYVDQAELETYDGVSQGKYTVGLGQTRMSFCDDREDTYSLALTAVSFLLRKYNIDPSSIGRLEVGTETILDKSKSVKSVLMQLFEGHNTNIEGADTYNACYGGTNALFNAVNWIESSAWDGRDAIVVAADIAAYDTDRAKPTGGAGSVAMLIGPNAPLKIEPGLRGNYMRHTYDFYKPDFSKEYPYVDGHLSLRCYGEALDGCYNAYLAREKVLSVNGTNGQTHDDGTENDAEFDSGKPASVESPADRFDYMCFHSPTCKTVMKSYARLYFNDFLADPTSAMFKDVPPELKDTANEAEINRHFLPLTKKRFGQRVQPATHLPSQCGNMYTASLYSSLCSLLTFGTSTQLKGKTIGMFSYGSGLSSSMFSLKVVGSVEEMKSKLDLVARLEARKQASPEAYQEARNRRDFLYGKKGHLPTGSVEHLSKGTYYLAEVDEMYRRAYRVKG</sequence>
<dbReference type="SUPFAM" id="SSF53901">
    <property type="entry name" value="Thiolase-like"/>
    <property type="match status" value="2"/>
</dbReference>
<dbReference type="Proteomes" id="UP000829685">
    <property type="component" value="Unassembled WGS sequence"/>
</dbReference>
<keyword evidence="10" id="KW-1185">Reference proteome</keyword>
<evidence type="ECO:0000256" key="5">
    <source>
        <dbReference type="RuleBase" id="RU364071"/>
    </source>
</evidence>
<dbReference type="InterPro" id="IPR013746">
    <property type="entry name" value="HMG_CoA_synt_C_dom"/>
</dbReference>
<dbReference type="FunFam" id="3.40.47.10:FF:000008">
    <property type="entry name" value="3-hydroxy-3-methylglutaryl coenzyme A synthase"/>
    <property type="match status" value="1"/>
</dbReference>
<dbReference type="Gene3D" id="3.40.47.10">
    <property type="match status" value="1"/>
</dbReference>
<dbReference type="EMBL" id="JAFIMR010000051">
    <property type="protein sequence ID" value="KAI1855114.1"/>
    <property type="molecule type" value="Genomic_DNA"/>
</dbReference>
<comment type="caution">
    <text evidence="9">The sequence shown here is derived from an EMBL/GenBank/DDBJ whole genome shotgun (WGS) entry which is preliminary data.</text>
</comment>
<evidence type="ECO:0000259" key="8">
    <source>
        <dbReference type="Pfam" id="PF08540"/>
    </source>
</evidence>
<name>A0A9P9WAJ0_9PEZI</name>
<feature type="domain" description="Hydroxymethylglutaryl-coenzyme A synthase C-terminal" evidence="8">
    <location>
        <begin position="178"/>
        <end position="464"/>
    </location>
</feature>
<organism evidence="9 10">
    <name type="scientific">Neoarthrinium moseri</name>
    <dbReference type="NCBI Taxonomy" id="1658444"/>
    <lineage>
        <taxon>Eukaryota</taxon>
        <taxon>Fungi</taxon>
        <taxon>Dikarya</taxon>
        <taxon>Ascomycota</taxon>
        <taxon>Pezizomycotina</taxon>
        <taxon>Sordariomycetes</taxon>
        <taxon>Xylariomycetidae</taxon>
        <taxon>Amphisphaeriales</taxon>
        <taxon>Apiosporaceae</taxon>
        <taxon>Neoarthrinium</taxon>
    </lineage>
</organism>
<proteinExistence type="inferred from homology"/>
<dbReference type="GO" id="GO:0006696">
    <property type="term" value="P:ergosterol biosynthetic process"/>
    <property type="evidence" value="ECO:0007669"/>
    <property type="project" value="TreeGrafter"/>
</dbReference>
<feature type="binding site" evidence="4">
    <location>
        <position position="210"/>
    </location>
    <ligand>
        <name>CoA</name>
        <dbReference type="ChEBI" id="CHEBI:57287"/>
    </ligand>
</feature>
<dbReference type="Pfam" id="PF08540">
    <property type="entry name" value="HMG_CoA_synt_C"/>
    <property type="match status" value="1"/>
</dbReference>
<evidence type="ECO:0000256" key="3">
    <source>
        <dbReference type="PIRSR" id="PIRSR610122-1"/>
    </source>
</evidence>